<evidence type="ECO:0000256" key="1">
    <source>
        <dbReference type="SAM" id="MobiDB-lite"/>
    </source>
</evidence>
<protein>
    <submittedName>
        <fullName evidence="2">18599_t:CDS:1</fullName>
    </submittedName>
</protein>
<dbReference type="OrthoDB" id="2371117at2759"/>
<feature type="compositionally biased region" description="Acidic residues" evidence="1">
    <location>
        <begin position="25"/>
        <end position="39"/>
    </location>
</feature>
<accession>A0A9N9NDI4</accession>
<keyword evidence="3" id="KW-1185">Reference proteome</keyword>
<dbReference type="AlphaFoldDB" id="A0A9N9NDI4"/>
<evidence type="ECO:0000313" key="3">
    <source>
        <dbReference type="Proteomes" id="UP000789396"/>
    </source>
</evidence>
<feature type="non-terminal residue" evidence="2">
    <location>
        <position position="1"/>
    </location>
</feature>
<feature type="compositionally biased region" description="Basic and acidic residues" evidence="1">
    <location>
        <begin position="44"/>
        <end position="58"/>
    </location>
</feature>
<organism evidence="2 3">
    <name type="scientific">Racocetra fulgida</name>
    <dbReference type="NCBI Taxonomy" id="60492"/>
    <lineage>
        <taxon>Eukaryota</taxon>
        <taxon>Fungi</taxon>
        <taxon>Fungi incertae sedis</taxon>
        <taxon>Mucoromycota</taxon>
        <taxon>Glomeromycotina</taxon>
        <taxon>Glomeromycetes</taxon>
        <taxon>Diversisporales</taxon>
        <taxon>Gigasporaceae</taxon>
        <taxon>Racocetra</taxon>
    </lineage>
</organism>
<comment type="caution">
    <text evidence="2">The sequence shown here is derived from an EMBL/GenBank/DDBJ whole genome shotgun (WGS) entry which is preliminary data.</text>
</comment>
<evidence type="ECO:0000313" key="2">
    <source>
        <dbReference type="EMBL" id="CAG8724954.1"/>
    </source>
</evidence>
<reference evidence="2" key="1">
    <citation type="submission" date="2021-06" db="EMBL/GenBank/DDBJ databases">
        <authorList>
            <person name="Kallberg Y."/>
            <person name="Tangrot J."/>
            <person name="Rosling A."/>
        </authorList>
    </citation>
    <scope>NUCLEOTIDE SEQUENCE</scope>
    <source>
        <strain evidence="2">IN212</strain>
    </source>
</reference>
<dbReference type="Proteomes" id="UP000789396">
    <property type="component" value="Unassembled WGS sequence"/>
</dbReference>
<sequence>GELGIELEKDTEDEPDTEREKDTEDGSGIEFEEDIDIVSESEPGTEREKDTEDEPGIKFEEDIDVVSESDNASENTANYQRGHLPPICIKIYRGKAFGTWEKCQETLKRYARQNNFAIKKKRVNNSLDLCQHTWDCERSGKYVSRKLLHLKSKEISVQKELGPDNETIIKLTSMKLEHNHMLVPENASFAISYRKLITEMKELIENYVFCDIDVLS</sequence>
<dbReference type="EMBL" id="CAJVPZ010026193">
    <property type="protein sequence ID" value="CAG8724954.1"/>
    <property type="molecule type" value="Genomic_DNA"/>
</dbReference>
<gene>
    <name evidence="2" type="ORF">RFULGI_LOCUS11719</name>
</gene>
<proteinExistence type="predicted"/>
<name>A0A9N9NDI4_9GLOM</name>
<feature type="region of interest" description="Disordered" evidence="1">
    <location>
        <begin position="1"/>
        <end position="58"/>
    </location>
</feature>